<accession>A0A0P6BUH1</accession>
<dbReference type="EMBL" id="GDIQ01011991">
    <property type="protein sequence ID" value="JAN82746.1"/>
    <property type="molecule type" value="Transcribed_RNA"/>
</dbReference>
<organism evidence="1">
    <name type="scientific">Daphnia magna</name>
    <dbReference type="NCBI Taxonomy" id="35525"/>
    <lineage>
        <taxon>Eukaryota</taxon>
        <taxon>Metazoa</taxon>
        <taxon>Ecdysozoa</taxon>
        <taxon>Arthropoda</taxon>
        <taxon>Crustacea</taxon>
        <taxon>Branchiopoda</taxon>
        <taxon>Diplostraca</taxon>
        <taxon>Cladocera</taxon>
        <taxon>Anomopoda</taxon>
        <taxon>Daphniidae</taxon>
        <taxon>Daphnia</taxon>
    </lineage>
</organism>
<protein>
    <submittedName>
        <fullName evidence="1">Uncharacterized protein</fullName>
    </submittedName>
</protein>
<dbReference type="AlphaFoldDB" id="A0A0P6BUH1"/>
<reference evidence="1" key="1">
    <citation type="submission" date="2015-10" db="EMBL/GenBank/DDBJ databases">
        <title>EvidentialGene: Evidence-directed Construction of Complete mRNA Transcriptomes without Genomes.</title>
        <authorList>
            <person name="Gilbert D.G."/>
        </authorList>
    </citation>
    <scope>NUCLEOTIDE SEQUENCE</scope>
</reference>
<sequence>MCLMGSFGKNQLSESSIFENSLLFSPPLRRQLNCALSSQSGFICPFLFLTFNLSFPSANRRRLKLSTRLFIYSSG</sequence>
<name>A0A0P6BUH1_9CRUS</name>
<evidence type="ECO:0000313" key="1">
    <source>
        <dbReference type="EMBL" id="JAN82746.1"/>
    </source>
</evidence>
<proteinExistence type="predicted"/>